<name>A0A0E9ULS6_ANGAN</name>
<accession>A0A0E9ULS6</accession>
<protein>
    <submittedName>
        <fullName evidence="2">Uncharacterized protein</fullName>
    </submittedName>
</protein>
<feature type="region of interest" description="Disordered" evidence="1">
    <location>
        <begin position="34"/>
        <end position="57"/>
    </location>
</feature>
<evidence type="ECO:0000256" key="1">
    <source>
        <dbReference type="SAM" id="MobiDB-lite"/>
    </source>
</evidence>
<dbReference type="AlphaFoldDB" id="A0A0E9ULS6"/>
<proteinExistence type="predicted"/>
<dbReference type="EMBL" id="GBXM01041798">
    <property type="protein sequence ID" value="JAH66779.1"/>
    <property type="molecule type" value="Transcribed_RNA"/>
</dbReference>
<sequence length="57" mass="6634">MADSLSAPRFSFMCKVVFSILWRKRKGQNSMWKTLGDAEEKKGSNHKDVRPHHSWSV</sequence>
<organism evidence="2">
    <name type="scientific">Anguilla anguilla</name>
    <name type="common">European freshwater eel</name>
    <name type="synonym">Muraena anguilla</name>
    <dbReference type="NCBI Taxonomy" id="7936"/>
    <lineage>
        <taxon>Eukaryota</taxon>
        <taxon>Metazoa</taxon>
        <taxon>Chordata</taxon>
        <taxon>Craniata</taxon>
        <taxon>Vertebrata</taxon>
        <taxon>Euteleostomi</taxon>
        <taxon>Actinopterygii</taxon>
        <taxon>Neopterygii</taxon>
        <taxon>Teleostei</taxon>
        <taxon>Anguilliformes</taxon>
        <taxon>Anguillidae</taxon>
        <taxon>Anguilla</taxon>
    </lineage>
</organism>
<reference evidence="2" key="2">
    <citation type="journal article" date="2015" name="Fish Shellfish Immunol.">
        <title>Early steps in the European eel (Anguilla anguilla)-Vibrio vulnificus interaction in the gills: Role of the RtxA13 toxin.</title>
        <authorList>
            <person name="Callol A."/>
            <person name="Pajuelo D."/>
            <person name="Ebbesson L."/>
            <person name="Teles M."/>
            <person name="MacKenzie S."/>
            <person name="Amaro C."/>
        </authorList>
    </citation>
    <scope>NUCLEOTIDE SEQUENCE</scope>
</reference>
<reference evidence="2" key="1">
    <citation type="submission" date="2014-11" db="EMBL/GenBank/DDBJ databases">
        <authorList>
            <person name="Amaro Gonzalez C."/>
        </authorList>
    </citation>
    <scope>NUCLEOTIDE SEQUENCE</scope>
</reference>
<feature type="compositionally biased region" description="Basic and acidic residues" evidence="1">
    <location>
        <begin position="36"/>
        <end position="48"/>
    </location>
</feature>
<evidence type="ECO:0000313" key="2">
    <source>
        <dbReference type="EMBL" id="JAH66779.1"/>
    </source>
</evidence>